<protein>
    <submittedName>
        <fullName evidence="2">Uncharacterized protein</fullName>
    </submittedName>
</protein>
<feature type="region of interest" description="Disordered" evidence="1">
    <location>
        <begin position="579"/>
        <end position="615"/>
    </location>
</feature>
<organism evidence="2">
    <name type="scientific">Palpitomonas bilix</name>
    <dbReference type="NCBI Taxonomy" id="652834"/>
    <lineage>
        <taxon>Eukaryota</taxon>
        <taxon>Eukaryota incertae sedis</taxon>
    </lineage>
</organism>
<feature type="compositionally biased region" description="Acidic residues" evidence="1">
    <location>
        <begin position="307"/>
        <end position="316"/>
    </location>
</feature>
<evidence type="ECO:0000313" key="2">
    <source>
        <dbReference type="EMBL" id="CAE0268795.1"/>
    </source>
</evidence>
<feature type="compositionally biased region" description="Basic and acidic residues" evidence="1">
    <location>
        <begin position="633"/>
        <end position="647"/>
    </location>
</feature>
<accession>A0A7S3GK32</accession>
<name>A0A7S3GK32_9EUKA</name>
<feature type="compositionally biased region" description="Basic and acidic residues" evidence="1">
    <location>
        <begin position="285"/>
        <end position="306"/>
    </location>
</feature>
<sequence length="653" mass="71499">MAERDVSKLQSILQKLEEVDVKGGDADEFDDTDEESLLAAHAISEDGVSRPMGGGGEIEATLPTSFLHLYHHDSCDAPRQTWGELQRVLANAKKVAAMISHGQDRGGDSEKSERLGSHWASTLRELSDISGTETSEEVTAAVYALFASKKEGDETSSVERDAAAMGISNIFSFAADLCFTASDLLEVPVPCFLRCSNLKQTFLRDHFVVLSAFALFNLIDGATREGQERYYLPSSYDAYANAVAKMGECGREQAIEDRINFFVRFLASVYIKIRGDEQRKARRREERLKQQGAEKEEVERRGGRDKEEEEDEDGDDVSILMSRKTATTSDYFNNWEEWCHDDGKLEEMEFTSSTADKCKDIHSMLILSFSHAPSTHQMQSAKVSLLNLLPDIAVADMLAHQVDSNSNFDGLLVARLAHTVAPAQGGSRVVSEEDRHVLFQFSPFSCVLVKGYEDSVERKRGEEEDTDGGYTALSALDEGTFLSFFNSLFNSLSDIGVPAEDSPIYVHDVPAPSLTSQAILAVLIWAAACACGRRVVFGYGSVSKEVEEVVKRIQANISDGNKTVGKLMKSVKVALSSSASAPSSSIPPQRGSGEEGVGEGEGMEGVGRAQKDASELVRATTSMLESLILTEETRHEVARQERKKEARGGCALM</sequence>
<proteinExistence type="predicted"/>
<dbReference type="EMBL" id="HBIB01047373">
    <property type="protein sequence ID" value="CAE0268795.1"/>
    <property type="molecule type" value="Transcribed_RNA"/>
</dbReference>
<gene>
    <name evidence="2" type="ORF">PBIL07802_LOCUS31145</name>
</gene>
<evidence type="ECO:0000256" key="1">
    <source>
        <dbReference type="SAM" id="MobiDB-lite"/>
    </source>
</evidence>
<feature type="region of interest" description="Disordered" evidence="1">
    <location>
        <begin position="633"/>
        <end position="653"/>
    </location>
</feature>
<reference evidence="2" key="1">
    <citation type="submission" date="2021-01" db="EMBL/GenBank/DDBJ databases">
        <authorList>
            <person name="Corre E."/>
            <person name="Pelletier E."/>
            <person name="Niang G."/>
            <person name="Scheremetjew M."/>
            <person name="Finn R."/>
            <person name="Kale V."/>
            <person name="Holt S."/>
            <person name="Cochrane G."/>
            <person name="Meng A."/>
            <person name="Brown T."/>
            <person name="Cohen L."/>
        </authorList>
    </citation>
    <scope>NUCLEOTIDE SEQUENCE</scope>
    <source>
        <strain evidence="2">NIES-2562</strain>
    </source>
</reference>
<feature type="region of interest" description="Disordered" evidence="1">
    <location>
        <begin position="285"/>
        <end position="320"/>
    </location>
</feature>
<dbReference type="AlphaFoldDB" id="A0A7S3GK32"/>
<feature type="compositionally biased region" description="Low complexity" evidence="1">
    <location>
        <begin position="579"/>
        <end position="588"/>
    </location>
</feature>